<dbReference type="GO" id="GO:0032029">
    <property type="term" value="F:myosin tail binding"/>
    <property type="evidence" value="ECO:0007669"/>
    <property type="project" value="Ensembl"/>
</dbReference>
<feature type="coiled-coil region" evidence="3">
    <location>
        <begin position="1544"/>
        <end position="1603"/>
    </location>
</feature>
<dbReference type="PROSITE" id="PS00019">
    <property type="entry name" value="ACTININ_1"/>
    <property type="match status" value="1"/>
</dbReference>
<dbReference type="CDD" id="cd00176">
    <property type="entry name" value="SPEC"/>
    <property type="match status" value="14"/>
</dbReference>
<evidence type="ECO:0000256" key="2">
    <source>
        <dbReference type="ARBA" id="ARBA00023203"/>
    </source>
</evidence>
<accession>G1T2F7</accession>
<dbReference type="InterPro" id="IPR018159">
    <property type="entry name" value="Spectrin/alpha-actinin"/>
</dbReference>
<evidence type="ECO:0000259" key="5">
    <source>
        <dbReference type="PROSITE" id="PS50021"/>
    </source>
</evidence>
<organism evidence="6 7">
    <name type="scientific">Oryctolagus cuniculus</name>
    <name type="common">Rabbit</name>
    <dbReference type="NCBI Taxonomy" id="9986"/>
    <lineage>
        <taxon>Eukaryota</taxon>
        <taxon>Metazoa</taxon>
        <taxon>Chordata</taxon>
        <taxon>Craniata</taxon>
        <taxon>Vertebrata</taxon>
        <taxon>Euteleostomi</taxon>
        <taxon>Mammalia</taxon>
        <taxon>Eutheria</taxon>
        <taxon>Euarchontoglires</taxon>
        <taxon>Glires</taxon>
        <taxon>Lagomorpha</taxon>
        <taxon>Leporidae</taxon>
        <taxon>Oryctolagus</taxon>
    </lineage>
</organism>
<evidence type="ECO:0000256" key="4">
    <source>
        <dbReference type="SAM" id="MobiDB-lite"/>
    </source>
</evidence>
<dbReference type="InterPro" id="IPR036872">
    <property type="entry name" value="CH_dom_sf"/>
</dbReference>
<feature type="domain" description="Calponin-homology (CH)" evidence="5">
    <location>
        <begin position="54"/>
        <end position="157"/>
    </location>
</feature>
<dbReference type="SUPFAM" id="SSF47576">
    <property type="entry name" value="Calponin-homology domain, CH-domain"/>
    <property type="match status" value="1"/>
</dbReference>
<feature type="coiled-coil region" evidence="3">
    <location>
        <begin position="2536"/>
        <end position="2563"/>
    </location>
</feature>
<keyword evidence="2" id="KW-0009">Actin-binding</keyword>
<keyword evidence="3" id="KW-0175">Coiled coil</keyword>
<dbReference type="EMBL" id="AAGW02024554">
    <property type="status" value="NOT_ANNOTATED_CDS"/>
    <property type="molecule type" value="Genomic_DNA"/>
</dbReference>
<dbReference type="InParanoid" id="G1T2F7"/>
<dbReference type="PROSITE" id="PS00020">
    <property type="entry name" value="ACTININ_2"/>
    <property type="match status" value="1"/>
</dbReference>
<evidence type="ECO:0000256" key="3">
    <source>
        <dbReference type="SAM" id="Coils"/>
    </source>
</evidence>
<feature type="coiled-coil region" evidence="3">
    <location>
        <begin position="2936"/>
        <end position="2970"/>
    </location>
</feature>
<dbReference type="eggNOG" id="KOG0517">
    <property type="taxonomic scope" value="Eukaryota"/>
</dbReference>
<dbReference type="FunFam" id="1.10.418.10:FF:000001">
    <property type="entry name" value="Actinin alpha 1"/>
    <property type="match status" value="1"/>
</dbReference>
<keyword evidence="7" id="KW-1185">Reference proteome</keyword>
<gene>
    <name evidence="6" type="primary">SPTBN5</name>
</gene>
<reference evidence="6" key="2">
    <citation type="submission" date="2025-08" db="UniProtKB">
        <authorList>
            <consortium name="Ensembl"/>
        </authorList>
    </citation>
    <scope>IDENTIFICATION</scope>
    <source>
        <strain evidence="6">Thorbecke</strain>
    </source>
</reference>
<feature type="coiled-coil region" evidence="3">
    <location>
        <begin position="2391"/>
        <end position="2470"/>
    </location>
</feature>
<evidence type="ECO:0000313" key="7">
    <source>
        <dbReference type="Proteomes" id="UP000001811"/>
    </source>
</evidence>
<dbReference type="GO" id="GO:0002046">
    <property type="term" value="F:opsin binding"/>
    <property type="evidence" value="ECO:0007669"/>
    <property type="project" value="Ensembl"/>
</dbReference>
<feature type="compositionally biased region" description="Pro residues" evidence="4">
    <location>
        <begin position="3460"/>
        <end position="3478"/>
    </location>
</feature>
<dbReference type="FunFam" id="1.20.58.60:FF:000328">
    <property type="entry name" value="Spectrin beta, non-erythrocytic 5"/>
    <property type="match status" value="1"/>
</dbReference>
<dbReference type="GO" id="GO:0007041">
    <property type="term" value="P:lysosomal transport"/>
    <property type="evidence" value="ECO:0007669"/>
    <property type="project" value="Ensembl"/>
</dbReference>
<dbReference type="InterPro" id="IPR002017">
    <property type="entry name" value="Spectrin_repeat"/>
</dbReference>
<dbReference type="GO" id="GO:0032391">
    <property type="term" value="C:photoreceptor connecting cilium"/>
    <property type="evidence" value="ECO:0007669"/>
    <property type="project" value="Ensembl"/>
</dbReference>
<name>G1T2F7_RABIT</name>
<dbReference type="Bgee" id="ENSOCUG00000011997">
    <property type="expression patterns" value="Expressed in ovary"/>
</dbReference>
<dbReference type="FunFam" id="1.10.418.10:FF:000043">
    <property type="entry name" value="Spectrin beta chain, non-erythrocytic"/>
    <property type="match status" value="1"/>
</dbReference>
<feature type="coiled-coil region" evidence="3">
    <location>
        <begin position="3219"/>
        <end position="3253"/>
    </location>
</feature>
<dbReference type="SMR" id="G1T2F7"/>
<dbReference type="SMART" id="SM00033">
    <property type="entry name" value="CH"/>
    <property type="match status" value="2"/>
</dbReference>
<dbReference type="GO" id="GO:0034452">
    <property type="term" value="F:dynactin binding"/>
    <property type="evidence" value="ECO:0007669"/>
    <property type="project" value="Ensembl"/>
</dbReference>
<feature type="region of interest" description="Disordered" evidence="4">
    <location>
        <begin position="3457"/>
        <end position="3487"/>
    </location>
</feature>
<reference evidence="6" key="3">
    <citation type="submission" date="2025-09" db="UniProtKB">
        <authorList>
            <consortium name="Ensembl"/>
        </authorList>
    </citation>
    <scope>IDENTIFICATION</scope>
    <source>
        <strain evidence="6">Thorbecke</strain>
    </source>
</reference>
<dbReference type="GO" id="GO:0030507">
    <property type="term" value="F:spectrin binding"/>
    <property type="evidence" value="ECO:0007669"/>
    <property type="project" value="Ensembl"/>
</dbReference>
<dbReference type="GO" id="GO:0007030">
    <property type="term" value="P:Golgi organization"/>
    <property type="evidence" value="ECO:0007669"/>
    <property type="project" value="Ensembl"/>
</dbReference>
<dbReference type="GO" id="GO:0042802">
    <property type="term" value="F:identical protein binding"/>
    <property type="evidence" value="ECO:0007669"/>
    <property type="project" value="Ensembl"/>
</dbReference>
<feature type="coiled-coil region" evidence="3">
    <location>
        <begin position="1378"/>
        <end position="1439"/>
    </location>
</feature>
<dbReference type="GO" id="GO:0045179">
    <property type="term" value="C:apical cortex"/>
    <property type="evidence" value="ECO:0007669"/>
    <property type="project" value="Ensembl"/>
</dbReference>
<dbReference type="Proteomes" id="UP000001811">
    <property type="component" value="Chromosome 17"/>
</dbReference>
<evidence type="ECO:0000256" key="1">
    <source>
        <dbReference type="ARBA" id="ARBA00022737"/>
    </source>
</evidence>
<dbReference type="GO" id="GO:0045505">
    <property type="term" value="F:dynein intermediate chain binding"/>
    <property type="evidence" value="ECO:0007669"/>
    <property type="project" value="Ensembl"/>
</dbReference>
<dbReference type="GO" id="GO:0097381">
    <property type="term" value="C:photoreceptor disc membrane"/>
    <property type="evidence" value="ECO:0007669"/>
    <property type="project" value="Ensembl"/>
</dbReference>
<reference evidence="6 7" key="1">
    <citation type="journal article" date="2011" name="Nature">
        <title>A high-resolution map of human evolutionary constraint using 29 mammals.</title>
        <authorList>
            <person name="Lindblad-Toh K."/>
            <person name="Garber M."/>
            <person name="Zuk O."/>
            <person name="Lin M.F."/>
            <person name="Parker B.J."/>
            <person name="Washietl S."/>
            <person name="Kheradpour P."/>
            <person name="Ernst J."/>
            <person name="Jordan G."/>
            <person name="Mauceli E."/>
            <person name="Ward L.D."/>
            <person name="Lowe C.B."/>
            <person name="Holloway A.K."/>
            <person name="Clamp M."/>
            <person name="Gnerre S."/>
            <person name="Alfoldi J."/>
            <person name="Beal K."/>
            <person name="Chang J."/>
            <person name="Clawson H."/>
            <person name="Cuff J."/>
            <person name="Di Palma F."/>
            <person name="Fitzgerald S."/>
            <person name="Flicek P."/>
            <person name="Guttman M."/>
            <person name="Hubisz M.J."/>
            <person name="Jaffe D.B."/>
            <person name="Jungreis I."/>
            <person name="Kent W.J."/>
            <person name="Kostka D."/>
            <person name="Lara M."/>
            <person name="Martins A.L."/>
            <person name="Massingham T."/>
            <person name="Moltke I."/>
            <person name="Raney B.J."/>
            <person name="Rasmussen M.D."/>
            <person name="Robinson J."/>
            <person name="Stark A."/>
            <person name="Vilella A.J."/>
            <person name="Wen J."/>
            <person name="Xie X."/>
            <person name="Zody M.C."/>
            <person name="Baldwin J."/>
            <person name="Bloom T."/>
            <person name="Chin C.W."/>
            <person name="Heiman D."/>
            <person name="Nicol R."/>
            <person name="Nusbaum C."/>
            <person name="Young S."/>
            <person name="Wilkinson J."/>
            <person name="Worley K.C."/>
            <person name="Kovar C.L."/>
            <person name="Muzny D.M."/>
            <person name="Gibbs R.A."/>
            <person name="Cree A."/>
            <person name="Dihn H.H."/>
            <person name="Fowler G."/>
            <person name="Jhangiani S."/>
            <person name="Joshi V."/>
            <person name="Lee S."/>
            <person name="Lewis L.R."/>
            <person name="Nazareth L.V."/>
            <person name="Okwuonu G."/>
            <person name="Santibanez J."/>
            <person name="Warren W.C."/>
            <person name="Mardis E.R."/>
            <person name="Weinstock G.M."/>
            <person name="Wilson R.K."/>
            <person name="Delehaunty K."/>
            <person name="Dooling D."/>
            <person name="Fronik C."/>
            <person name="Fulton L."/>
            <person name="Fulton B."/>
            <person name="Graves T."/>
            <person name="Minx P."/>
            <person name="Sodergren E."/>
            <person name="Birney E."/>
            <person name="Margulies E.H."/>
            <person name="Herrero J."/>
            <person name="Green E.D."/>
            <person name="Haussler D."/>
            <person name="Siepel A."/>
            <person name="Goldman N."/>
            <person name="Pollard K.S."/>
            <person name="Pedersen J.S."/>
            <person name="Lander E.S."/>
            <person name="Kellis M."/>
        </authorList>
    </citation>
    <scope>NUCLEOTIDE SEQUENCE [LARGE SCALE GENOMIC DNA]</scope>
    <source>
        <strain evidence="6 7">Thorbecke inbred</strain>
    </source>
</reference>
<feature type="coiled-coil region" evidence="3">
    <location>
        <begin position="1039"/>
        <end position="1084"/>
    </location>
</feature>
<proteinExistence type="predicted"/>
<dbReference type="STRING" id="9986.ENSOCUP00000010334"/>
<dbReference type="Gene3D" id="1.10.418.10">
    <property type="entry name" value="Calponin-like domain"/>
    <property type="match status" value="2"/>
</dbReference>
<dbReference type="GO" id="GO:0030863">
    <property type="term" value="C:cortical cytoskeleton"/>
    <property type="evidence" value="ECO:0007669"/>
    <property type="project" value="Ensembl"/>
</dbReference>
<dbReference type="GO" id="GO:0051015">
    <property type="term" value="F:actin filament binding"/>
    <property type="evidence" value="ECO:0007669"/>
    <property type="project" value="Ensembl"/>
</dbReference>
<feature type="coiled-coil region" evidence="3">
    <location>
        <begin position="3010"/>
        <end position="3080"/>
    </location>
</feature>
<dbReference type="HOGENOM" id="CLU_000146_0_1_1"/>
<dbReference type="InterPro" id="IPR001715">
    <property type="entry name" value="CH_dom"/>
</dbReference>
<dbReference type="Pfam" id="PF00435">
    <property type="entry name" value="Spectrin"/>
    <property type="match status" value="25"/>
</dbReference>
<dbReference type="Gene3D" id="1.20.58.60">
    <property type="match status" value="20"/>
</dbReference>
<dbReference type="CDD" id="cd21247">
    <property type="entry name" value="CH_SPTBN5_rpt1"/>
    <property type="match status" value="1"/>
</dbReference>
<dbReference type="PANTHER" id="PTHR11915">
    <property type="entry name" value="SPECTRIN/FILAMIN RELATED CYTOSKELETAL PROTEIN"/>
    <property type="match status" value="1"/>
</dbReference>
<dbReference type="SMART" id="SM00150">
    <property type="entry name" value="SPEC"/>
    <property type="match status" value="27"/>
</dbReference>
<dbReference type="SUPFAM" id="SSF46966">
    <property type="entry name" value="Spectrin repeat"/>
    <property type="match status" value="23"/>
</dbReference>
<dbReference type="GeneTree" id="ENSGT00940000161549"/>
<feature type="domain" description="Calponin-homology (CH)" evidence="5">
    <location>
        <begin position="175"/>
        <end position="280"/>
    </location>
</feature>
<evidence type="ECO:0000313" key="6">
    <source>
        <dbReference type="Ensembl" id="ENSOCUP00000010334.3"/>
    </source>
</evidence>
<dbReference type="Ensembl" id="ENSOCUT00000012013.3">
    <property type="protein sequence ID" value="ENSOCUP00000010334.3"/>
    <property type="gene ID" value="ENSOCUG00000011997.3"/>
</dbReference>
<dbReference type="FunCoup" id="G1T2F7">
    <property type="interactions" value="1"/>
</dbReference>
<protein>
    <submittedName>
        <fullName evidence="6">Spectrin beta, non-erythrocytic 5</fullName>
    </submittedName>
</protein>
<dbReference type="FunFam" id="1.20.58.60:FF:000280">
    <property type="entry name" value="Spectrin beta, non-erythrocytic 5"/>
    <property type="match status" value="1"/>
</dbReference>
<sequence length="3514" mass="393873">QAERLSGYLLLPHPPSLVAGGPVTELRSPGSAGTAMASEYETGHIRQLQARHTQMQEKTFTKWINNVFRHVGIQIQNLYTDLANGAHLLRLLELISGEALPPPSPGRMRVHFLENNSRALAFLRAKVSVPLVGPENIVDGDQTLVLGLIWVIILRFQISHISLDREEFGASAALLSAKEALLVWCQRKTAPYANVHITDFSRSWSDGLGFNALIHAHLPGLLDYHALRPDRPLHNLTLAFRVAERELGIAQLLDAEDVAGLQPDERSIMTYVSLYYHHFSRLRRGRTVHRRLTKVLLQLRETEALQTQYEQLAADLLRWIAEKQVQLEAPGLPDSLPAIRQLLAAFASFRTREKPPRLQQRGSLEALLFQLQTALRAQHRRPFLPPEGLGTAELAQRWAGLERAEAARSQALQQRLLQLERLETLARRFQHKAALRESFLKDAEQELDRAMSPLASPATAEVATQRLGMLEAGILAQEGRFRALAELTDILRQERYHSWADVAHRQEELTRRWQRLLQSLQGQRKQVAGLPAVLGLLREAEAASDQLEELQVPASSQACGQQLAEVVELLRRHELLEAQVSALGAHVSHLAHQTSGLARSLGTSVETLQAKARALGQLHQHVVSLIRARRALLKRALQRAEFLRDCEEEEAWLAERRQQVETEAPGRDPRRIAGALQKHKALEADLRRHQAVCSDLVQRGRDLSAHGPPTQPEPRERAEAVQGASQQLRAWSERRGARLQATLLVAQYLADAADAASWLREQRSSLEYELCGEDPAAAEGLLLQHVRLERSVRAFAAELQRLDEQARMAAARAPLTVLSALNPLGEGPRGQGAWREASRLSGPGTTWKTAPPAEPDLYFDPTTILQTQERLSQDYEDLRALAEHTGARLEEAAALFGFYSSCREHQAWLQEQVALFSTLQPGAHDMKATQLRYENLLAALAMGKGPWAELSRLAQHLMQRCPGNSPQIQQRQEDLSQRWGQLEALKKEKGWELARGLEVRSFLQEHGPLQLQLQDLMRQLEPGSPEDSRRALQLALQSLPGLERRIHSLRRTARRLEDLGPVENQELLETLQGLLERVQAQVAQQVQGQAEARARQSFLQESRQLLRWAESVQAQLCRAEELADEASAQRLLGQHRALLEEIRLWQERLQRLEAQGQPLAAWDSPNSQEVASALRLLRQHSRELEAAWEQRQQRLQEGLELQRLGRELDGFAATCTNHEAFLSLENLGGDVRAAQSLLQQHRQFEWLLGTLGLRVEALTARGKKLVWSPQPAAHKVGEQLQIVQAQWARIQERSEQRRQQLLASLQLQEWKRDVAELALWMEEKELMVAEGPCPGPSNILRKLMRHAVAESELRASHGHVEHLQQVGRELSGSQPQAREDIQARLRSLSSRWEELNHKTAQRWDQLQQARRQDQLLRLLQEAKEKMEQLEGAQQDAEARQDPGWSRQLQRRLCQLEAKGQVLAGKMAALCSQAHGTGTSQSILDETQRCLFQSLQGHLAAQRLQLQASAELCQFYQLSQAELSWVAEHMPSAGPSSPTKCWDSVQSLYHKHKELQAELNAHQGQTQRVLCSGQSLAASGHPSAQHLAEQCQKLEGRWAELQQACAAQAWRLQQAVAVQQYILEASELEAWLEEKRPLVSSEDCGADEAATLRLIRKHQVLQQDLALRWRSMEELGQRAQTLTGPAAPEQLRGVQEQLQERLQALQAMAATRSRELEGTLRLHKYTREAQDLHSWLAGRKQAVLAEASPGEDKEEVMHLRTRFVTFQHQVEMAGQQVAACQQWAESLLQQGPRAVPWAQQKQQDLQASWSELWELSQARGRLLRDAEAAVQVYGALLEALTQVQERTTSLPSDVAQDARGVEVQLKRHQALERELEATEQQLQELLETGYKVQRLCAGPQAQAVQRGQRAVTQAWEALRLRVEQRRAQLEWAYLLARFQAAVRDYASWAAGVRQELQVEESAQEHSSGALQLSAHHQLRAQLQAQEELWQQAAQLGQQALLTAGTLTRRGVQEGLQALQNARDQVFQAWAWKQERLQAAQAEQCFLRACSHLEKALTAQEASLRTSALGGSEEEVEQLIRRHEIFQKVLSAQDAKEAALREQLSGLGGSSRARDWLHAVLERRARVQGLAESRGHALHTSLRLARLTGAITQAEGWIQERAQRLAEPIPPGELRAQLKLLQRHQAFQAEVRAQEKVLASIAKEGEALLGQGHPLAGEVSQQLQALQEHWEKLRQAVALRGQALEDRRDFLEFLRRVDLAETCIQGQEAMVNFGDLGQDLEHCLQLRRRLHQLQGALARDTGADAYLRSIDALSLRLKNQDTEEVQTICWRQSQLHSRWASFHGNLLKYQQQLEGALEGHMLSQELDVVTERIGEKDALIQALGEGGRSLEHTQKLLRNLEVLEQEVGLVQEQVESLERKASCLCQASPEAALSLISKQRAMMDSWRQLRSRAQKRREALEALHQAQKLQAALQDLLVWAQGLRAEMAIPSTPCSPEEAQSMLEGHQARKAELDSRADSISLARSTGQQLLAAGHPSAPDIRRALAALEQELSSLEGAWQGQQQQLQQALELQLFLSSLERVERWLCSKEACLAGEGPGDPLAPVETLLWKHEMLEQGLEVQAENLSALEAAAHGLLQRGHPEAQSALGRCQAMLQRYLWLWGAGDCGRRLGAGRALRSRPSPCAQMATWLREKNLEALEEGGRDPAELQAQLQELQAELDAGTQHQRALQAEGQRLLQGGPSASETVQERLQELGQLWRELQTNSQRKAARLRAACEAVRLRRSVEDLQSWLEPVEAELRGPVGGQDLPAVDELLGAQGELEATVERQAARAQALLGQARAFERDGHCLGPDLEEQTQQLLRRSPPCPALPCPEDGAPAFSLCLLLVRFFRDVEEEMAWVREKLPLNLENELSSHEALTRVVLGTGHKLVRAGHFAAREVAARVQELEAAMEHLRAEVAQRRLLLRQAQEAQQFLTELLEAASWLAERGCVVDSEDMGQGAEATRALLRRLEATRRDLEAFGLRLERLQHTAALLESRQSPESPQVLAQMQVVTEAHAQLLQRAEARRRGLQEQLQVHQLEHETLLLDTWLSTQVAAAESQDHGQDLEGVTALEEKFDAFSKEVQSLGQARVQALGELADSLDQAAPHGSLHVQAQRSRIQAAWERLDKAMKARRESLAAVRELRSFERAAAGLRGWMQKQMALVQGALHGHTCEDPSCVKTLQQQHGRLERELAAMEKAAARLQMEARCLGQRHPEAQEGLAEELAKVQEAWATLKAKAQEQGQQLAQAAQGHGFLARCRELLAWAQEQRALVAAEELAQDVVEAERLLGQHEERGQDIEEHGLQAQALQQEGRRLLDHSPFLTPVAESLQELEGRLQELQEAWALGLRRCRERWGLRKLRQELEQAEAWLASREGLLLEPNCGRSVSEVALLLHRHQDLEKLLAVQQEHVARLQEPVEVGPPPPPPRPASPPSPGPPSGCSLQGSSIHACGTIAPRCRWGRVPPGQGGRVSGP</sequence>
<dbReference type="PROSITE" id="PS50021">
    <property type="entry name" value="CH"/>
    <property type="match status" value="2"/>
</dbReference>
<dbReference type="GO" id="GO:0005875">
    <property type="term" value="C:microtubule associated complex"/>
    <property type="evidence" value="ECO:0007669"/>
    <property type="project" value="Ensembl"/>
</dbReference>
<dbReference type="InterPro" id="IPR001589">
    <property type="entry name" value="Actinin_actin-bd_CS"/>
</dbReference>
<feature type="coiled-coil region" evidence="3">
    <location>
        <begin position="1860"/>
        <end position="1887"/>
    </location>
</feature>
<dbReference type="GO" id="GO:0019894">
    <property type="term" value="F:kinesin binding"/>
    <property type="evidence" value="ECO:0007669"/>
    <property type="project" value="Ensembl"/>
</dbReference>
<dbReference type="Pfam" id="PF00307">
    <property type="entry name" value="CH"/>
    <property type="match status" value="2"/>
</dbReference>
<keyword evidence="1" id="KW-0677">Repeat</keyword>
<feature type="region of interest" description="Disordered" evidence="4">
    <location>
        <begin position="828"/>
        <end position="853"/>
    </location>
</feature>